<dbReference type="RefSeq" id="WP_264321221.1">
    <property type="nucleotide sequence ID" value="NZ_JADEXN010000139.1"/>
</dbReference>
<name>A0A928Z9Q1_9CYAN</name>
<protein>
    <submittedName>
        <fullName evidence="1">Uncharacterized protein</fullName>
    </submittedName>
</protein>
<dbReference type="EMBL" id="JADEXN010000139">
    <property type="protein sequence ID" value="MBE9040991.1"/>
    <property type="molecule type" value="Genomic_DNA"/>
</dbReference>
<evidence type="ECO:0000313" key="1">
    <source>
        <dbReference type="EMBL" id="MBE9040991.1"/>
    </source>
</evidence>
<accession>A0A928Z9Q1</accession>
<evidence type="ECO:0000313" key="2">
    <source>
        <dbReference type="Proteomes" id="UP000621799"/>
    </source>
</evidence>
<gene>
    <name evidence="1" type="ORF">IQ235_09385</name>
</gene>
<organism evidence="1 2">
    <name type="scientific">Zarconia navalis LEGE 11467</name>
    <dbReference type="NCBI Taxonomy" id="1828826"/>
    <lineage>
        <taxon>Bacteria</taxon>
        <taxon>Bacillati</taxon>
        <taxon>Cyanobacteriota</taxon>
        <taxon>Cyanophyceae</taxon>
        <taxon>Oscillatoriophycideae</taxon>
        <taxon>Oscillatoriales</taxon>
        <taxon>Oscillatoriales incertae sedis</taxon>
        <taxon>Zarconia</taxon>
        <taxon>Zarconia navalis</taxon>
    </lineage>
</organism>
<keyword evidence="2" id="KW-1185">Reference proteome</keyword>
<comment type="caution">
    <text evidence="1">The sequence shown here is derived from an EMBL/GenBank/DDBJ whole genome shotgun (WGS) entry which is preliminary data.</text>
</comment>
<reference evidence="1" key="1">
    <citation type="submission" date="2020-10" db="EMBL/GenBank/DDBJ databases">
        <authorList>
            <person name="Castelo-Branco R."/>
            <person name="Eusebio N."/>
            <person name="Adriana R."/>
            <person name="Vieira A."/>
            <person name="Brugerolle De Fraissinette N."/>
            <person name="Rezende De Castro R."/>
            <person name="Schneider M.P."/>
            <person name="Vasconcelos V."/>
            <person name="Leao P.N."/>
        </authorList>
    </citation>
    <scope>NUCLEOTIDE SEQUENCE</scope>
    <source>
        <strain evidence="1">LEGE 11467</strain>
    </source>
</reference>
<dbReference type="AlphaFoldDB" id="A0A928Z9Q1"/>
<sequence length="105" mass="11850">MNTMPKPPRATGKKDDRILVSGLGEYYDDLLTLDAWVNGRSKPQQANSLLCAKLMEREGRIKERVAYLAGKRGISADEMWVQILRGDAEKIHPEESEQSSVYAQE</sequence>
<dbReference type="Proteomes" id="UP000621799">
    <property type="component" value="Unassembled WGS sequence"/>
</dbReference>
<proteinExistence type="predicted"/>